<keyword evidence="3" id="KW-0411">Iron-sulfur</keyword>
<dbReference type="RefSeq" id="WP_211547104.1">
    <property type="nucleotide sequence ID" value="NZ_JAGTUF010000004.1"/>
</dbReference>
<reference evidence="5 6" key="1">
    <citation type="submission" date="2021-04" db="EMBL/GenBank/DDBJ databases">
        <title>Magnetospirillum sulfuroxidans sp. nov., a facultative chemolithoautotrophic sulfur-oxidizing alphaproteobacterium isolated from freshwater sediment and proposals for Paramagetospirillum gen. nov., and Magnetospirillaceae fam. nov.</title>
        <authorList>
            <person name="Koziaeva V."/>
            <person name="Geelhoed J.S."/>
            <person name="Sorokin D.Y."/>
            <person name="Grouzdev D.S."/>
        </authorList>
    </citation>
    <scope>NUCLEOTIDE SEQUENCE [LARGE SCALE GENOMIC DNA]</scope>
    <source>
        <strain evidence="5 6">J10</strain>
    </source>
</reference>
<comment type="caution">
    <text evidence="5">The sequence shown here is derived from an EMBL/GenBank/DDBJ whole genome shotgun (WGS) entry which is preliminary data.</text>
</comment>
<organism evidence="5 6">
    <name type="scientific">Magnetospirillum sulfuroxidans</name>
    <dbReference type="NCBI Taxonomy" id="611300"/>
    <lineage>
        <taxon>Bacteria</taxon>
        <taxon>Pseudomonadati</taxon>
        <taxon>Pseudomonadota</taxon>
        <taxon>Alphaproteobacteria</taxon>
        <taxon>Rhodospirillales</taxon>
        <taxon>Rhodospirillaceae</taxon>
        <taxon>Magnetospirillum</taxon>
    </lineage>
</organism>
<dbReference type="Pfam" id="PF04055">
    <property type="entry name" value="Radical_SAM"/>
    <property type="match status" value="1"/>
</dbReference>
<dbReference type="SMART" id="SM00729">
    <property type="entry name" value="Elp3"/>
    <property type="match status" value="1"/>
</dbReference>
<protein>
    <submittedName>
        <fullName evidence="5">PA0069 family radical SAM protein</fullName>
    </submittedName>
</protein>
<accession>A0ABS5IAD3</accession>
<keyword evidence="1" id="KW-0479">Metal-binding</keyword>
<gene>
    <name evidence="5" type="ORF">KEC16_06670</name>
</gene>
<name>A0ABS5IAD3_9PROT</name>
<sequence>MSHSISHRGVRSNPDGRFENQRRQAFDDGWDHPEDALPPLATTVMVDATRTIITRNDSPDIAFDRSINPYRGCEHGCAYCFARPGHSYLGLSPGLDFETKLFAKPEAARLLERELRKRSYRPAPIAFGTNTDPYQPIEGKWRVMRHCLEVLRDFNHPLTIVTKGHLITRDLDILAPMAARRLVHVGISLTTLDRDLCRRLEPRASVPAARIRAIRALTEAGIPVTAMVAPIIPMLTDHELERILAAAAAAGASSAIYILLRLPHEVKDLFAQWLGEHRPERAAHILSLLSQNRHGRLNDPRFGARMKGHGHHADLLAQRFHLACRKFGLHHKRDWDLDCSQFAPPHQAGDQLALL</sequence>
<dbReference type="InterPro" id="IPR040086">
    <property type="entry name" value="MJ0683-like"/>
</dbReference>
<dbReference type="NCBIfam" id="NF033668">
    <property type="entry name" value="rSAM_PA0069"/>
    <property type="match status" value="1"/>
</dbReference>
<dbReference type="Proteomes" id="UP000680714">
    <property type="component" value="Unassembled WGS sequence"/>
</dbReference>
<evidence type="ECO:0000259" key="4">
    <source>
        <dbReference type="PROSITE" id="PS51918"/>
    </source>
</evidence>
<dbReference type="InterPro" id="IPR006638">
    <property type="entry name" value="Elp3/MiaA/NifB-like_rSAM"/>
</dbReference>
<evidence type="ECO:0000313" key="6">
    <source>
        <dbReference type="Proteomes" id="UP000680714"/>
    </source>
</evidence>
<dbReference type="SUPFAM" id="SSF102114">
    <property type="entry name" value="Radical SAM enzymes"/>
    <property type="match status" value="1"/>
</dbReference>
<evidence type="ECO:0000256" key="1">
    <source>
        <dbReference type="ARBA" id="ARBA00022723"/>
    </source>
</evidence>
<dbReference type="SFLD" id="SFLDS00029">
    <property type="entry name" value="Radical_SAM"/>
    <property type="match status" value="1"/>
</dbReference>
<feature type="domain" description="Radical SAM core" evidence="4">
    <location>
        <begin position="56"/>
        <end position="301"/>
    </location>
</feature>
<dbReference type="Gene3D" id="3.80.30.30">
    <property type="match status" value="1"/>
</dbReference>
<evidence type="ECO:0000256" key="2">
    <source>
        <dbReference type="ARBA" id="ARBA00023004"/>
    </source>
</evidence>
<dbReference type="PROSITE" id="PS51918">
    <property type="entry name" value="RADICAL_SAM"/>
    <property type="match status" value="1"/>
</dbReference>
<dbReference type="PANTHER" id="PTHR43432:SF3">
    <property type="entry name" value="SLR0285 PROTEIN"/>
    <property type="match status" value="1"/>
</dbReference>
<dbReference type="SFLD" id="SFLDG01084">
    <property type="entry name" value="Uncharacterised_Radical_SAM_Su"/>
    <property type="match status" value="1"/>
</dbReference>
<keyword evidence="2" id="KW-0408">Iron</keyword>
<keyword evidence="6" id="KW-1185">Reference proteome</keyword>
<dbReference type="EMBL" id="JAGTUF010000004">
    <property type="protein sequence ID" value="MBR9971391.1"/>
    <property type="molecule type" value="Genomic_DNA"/>
</dbReference>
<evidence type="ECO:0000313" key="5">
    <source>
        <dbReference type="EMBL" id="MBR9971391.1"/>
    </source>
</evidence>
<dbReference type="InterPro" id="IPR007197">
    <property type="entry name" value="rSAM"/>
</dbReference>
<dbReference type="CDD" id="cd01335">
    <property type="entry name" value="Radical_SAM"/>
    <property type="match status" value="1"/>
</dbReference>
<dbReference type="InterPro" id="IPR058240">
    <property type="entry name" value="rSAM_sf"/>
</dbReference>
<evidence type="ECO:0000256" key="3">
    <source>
        <dbReference type="ARBA" id="ARBA00023014"/>
    </source>
</evidence>
<proteinExistence type="predicted"/>
<dbReference type="PANTHER" id="PTHR43432">
    <property type="entry name" value="SLR0285 PROTEIN"/>
    <property type="match status" value="1"/>
</dbReference>